<dbReference type="InterPro" id="IPR010982">
    <property type="entry name" value="Lambda_DNA-bd_dom_sf"/>
</dbReference>
<reference evidence="2 3" key="1">
    <citation type="submission" date="2022-06" db="EMBL/GenBank/DDBJ databases">
        <title>Sequencing the genomes of 1000 actinobacteria strains.</title>
        <authorList>
            <person name="Klenk H.-P."/>
        </authorList>
    </citation>
    <scope>NUCLEOTIDE SEQUENCE [LARGE SCALE GENOMIC DNA]</scope>
    <source>
        <strain evidence="2 3">DSM 41656</strain>
    </source>
</reference>
<feature type="domain" description="HTH cro/C1-type" evidence="1">
    <location>
        <begin position="36"/>
        <end position="78"/>
    </location>
</feature>
<accession>A0ABT1J7H6</accession>
<dbReference type="Proteomes" id="UP001206483">
    <property type="component" value="Unassembled WGS sequence"/>
</dbReference>
<dbReference type="Pfam" id="PF12900">
    <property type="entry name" value="Pyridox_ox_2"/>
    <property type="match status" value="1"/>
</dbReference>
<dbReference type="InterPro" id="IPR001387">
    <property type="entry name" value="Cro/C1-type_HTH"/>
</dbReference>
<evidence type="ECO:0000313" key="2">
    <source>
        <dbReference type="EMBL" id="MCP2313386.1"/>
    </source>
</evidence>
<evidence type="ECO:0000259" key="1">
    <source>
        <dbReference type="PROSITE" id="PS50943"/>
    </source>
</evidence>
<protein>
    <submittedName>
        <fullName evidence="2">Nitroimidazol reductase NimA-like FMN-containing flavoprotein (Pyridoxamine 5'-phosphate oxidase superfamily)</fullName>
    </submittedName>
</protein>
<dbReference type="SUPFAM" id="SSF50475">
    <property type="entry name" value="FMN-binding split barrel"/>
    <property type="match status" value="1"/>
</dbReference>
<dbReference type="Gene3D" id="1.10.260.40">
    <property type="entry name" value="lambda repressor-like DNA-binding domains"/>
    <property type="match status" value="1"/>
</dbReference>
<proteinExistence type="predicted"/>
<organism evidence="2 3">
    <name type="scientific">Kitasatospora paracochleata</name>
    <dbReference type="NCBI Taxonomy" id="58354"/>
    <lineage>
        <taxon>Bacteria</taxon>
        <taxon>Bacillati</taxon>
        <taxon>Actinomycetota</taxon>
        <taxon>Actinomycetes</taxon>
        <taxon>Kitasatosporales</taxon>
        <taxon>Streptomycetaceae</taxon>
        <taxon>Kitasatospora</taxon>
    </lineage>
</organism>
<name>A0ABT1J7H6_9ACTN</name>
<sequence length="233" mass="25129">MNSPADPTAHAVPPPDPADIARRIAERQGRLELTEEALARRAGMAPTYLRLLLTARTDFDPASLLRIAAALDLTYEELREGRSDPPPGQGPAPARPALVHLTTPECWDRLGPRGVGRIALSTGPGPTVLPVNYTADAGTIVYRTDPNGAAAPMRGTTVSFQVDHVDDHLSTGWSVLITGTAEHIDDVEAIQRLETAYRTEPWAGGNRPLWVRIQPDTISGRRIGTIGPDSHLH</sequence>
<gene>
    <name evidence="2" type="ORF">FHR36_006585</name>
</gene>
<dbReference type="PROSITE" id="PS50943">
    <property type="entry name" value="HTH_CROC1"/>
    <property type="match status" value="1"/>
</dbReference>
<dbReference type="InterPro" id="IPR024747">
    <property type="entry name" value="Pyridox_Oxase-rel"/>
</dbReference>
<evidence type="ECO:0000313" key="3">
    <source>
        <dbReference type="Proteomes" id="UP001206483"/>
    </source>
</evidence>
<dbReference type="InterPro" id="IPR012349">
    <property type="entry name" value="Split_barrel_FMN-bd"/>
</dbReference>
<comment type="caution">
    <text evidence="2">The sequence shown here is derived from an EMBL/GenBank/DDBJ whole genome shotgun (WGS) entry which is preliminary data.</text>
</comment>
<dbReference type="RefSeq" id="WP_253803278.1">
    <property type="nucleotide sequence ID" value="NZ_BAAAUB010000006.1"/>
</dbReference>
<dbReference type="SUPFAM" id="SSF47413">
    <property type="entry name" value="lambda repressor-like DNA-binding domains"/>
    <property type="match status" value="1"/>
</dbReference>
<dbReference type="CDD" id="cd00093">
    <property type="entry name" value="HTH_XRE"/>
    <property type="match status" value="1"/>
</dbReference>
<dbReference type="EMBL" id="JAMZDX010000007">
    <property type="protein sequence ID" value="MCP2313386.1"/>
    <property type="molecule type" value="Genomic_DNA"/>
</dbReference>
<dbReference type="Pfam" id="PF01381">
    <property type="entry name" value="HTH_3"/>
    <property type="match status" value="1"/>
</dbReference>
<dbReference type="SMART" id="SM00530">
    <property type="entry name" value="HTH_XRE"/>
    <property type="match status" value="1"/>
</dbReference>
<dbReference type="Gene3D" id="2.30.110.10">
    <property type="entry name" value="Electron Transport, Fmn-binding Protein, Chain A"/>
    <property type="match status" value="1"/>
</dbReference>
<keyword evidence="3" id="KW-1185">Reference proteome</keyword>